<dbReference type="EMBL" id="BAAAPW010000002">
    <property type="protein sequence ID" value="GAA2033678.1"/>
    <property type="molecule type" value="Genomic_DNA"/>
</dbReference>
<feature type="domain" description="DUF5671" evidence="2">
    <location>
        <begin position="319"/>
        <end position="449"/>
    </location>
</feature>
<keyword evidence="1" id="KW-0472">Membrane</keyword>
<feature type="transmembrane region" description="Helical" evidence="1">
    <location>
        <begin position="67"/>
        <end position="87"/>
    </location>
</feature>
<dbReference type="InterPro" id="IPR043728">
    <property type="entry name" value="DUF5671"/>
</dbReference>
<feature type="domain" description="DUF5671" evidence="2">
    <location>
        <begin position="25"/>
        <end position="130"/>
    </location>
</feature>
<organism evidence="3 4">
    <name type="scientific">Agromyces tropicus</name>
    <dbReference type="NCBI Taxonomy" id="555371"/>
    <lineage>
        <taxon>Bacteria</taxon>
        <taxon>Bacillati</taxon>
        <taxon>Actinomycetota</taxon>
        <taxon>Actinomycetes</taxon>
        <taxon>Micrococcales</taxon>
        <taxon>Microbacteriaceae</taxon>
        <taxon>Agromyces</taxon>
    </lineage>
</organism>
<feature type="transmembrane region" description="Helical" evidence="1">
    <location>
        <begin position="26"/>
        <end position="47"/>
    </location>
</feature>
<evidence type="ECO:0000256" key="1">
    <source>
        <dbReference type="SAM" id="Phobius"/>
    </source>
</evidence>
<reference evidence="3 4" key="1">
    <citation type="journal article" date="2019" name="Int. J. Syst. Evol. Microbiol.">
        <title>The Global Catalogue of Microorganisms (GCM) 10K type strain sequencing project: providing services to taxonomists for standard genome sequencing and annotation.</title>
        <authorList>
            <consortium name="The Broad Institute Genomics Platform"/>
            <consortium name="The Broad Institute Genome Sequencing Center for Infectious Disease"/>
            <person name="Wu L."/>
            <person name="Ma J."/>
        </authorList>
    </citation>
    <scope>NUCLEOTIDE SEQUENCE [LARGE SCALE GENOMIC DNA]</scope>
    <source>
        <strain evidence="3 4">JCM 15672</strain>
    </source>
</reference>
<sequence>MSAATGTAAAPGGAGPGSAQGTVRRLIVFVLLFVLVTIAAIGIAGLVERLLGAARDLAVAGTADLALQLAFTLIGGPLAALLWWASWRRMADPAERGSVAWGLYLAAMGTVSLVVATSALAGTVTSLVDGRWEPEALAVAIVWALVWVWHRWMLRHPAKGPTRLATVPLVLGAAYGLVVGAGGVVVAVGAVLDAAFGTPTLAILVPDPWWYAALDGLTWAVIGGAIWWWHWVHDGVRRIPTAFAAVALVVVGVLGGAAAALAGAGTALDVGLRLAFDPADGTAAILEPLGTALAAAAVGAFVWRLHARIADAHSEATRRASRLVVAGLGLAGAASGIGVVVNAVLAAVADPLASTGTRTLLLGGISTLVVGGPTWWLAWRPTRRVDPAEAADVGRRVYLVAVFGASAVVAIVALLVVGYRLFEFVLDPVTGAALVDRIRAPLGLLVATALVFAYHFAVWRRDRVAIAEAGIATGRAIGRVVLVAPGDPSPFVRAVSEATGAPVTAWPRVPAEGETPPDVDRVVGALQGVSGRRVLVLAGPGDRVEVVPLAE</sequence>
<feature type="transmembrane region" description="Helical" evidence="1">
    <location>
        <begin position="398"/>
        <end position="422"/>
    </location>
</feature>
<accession>A0ABN2UCN9</accession>
<dbReference type="Pfam" id="PF18920">
    <property type="entry name" value="DUF5671"/>
    <property type="match status" value="2"/>
</dbReference>
<feature type="transmembrane region" description="Helical" evidence="1">
    <location>
        <begin position="323"/>
        <end position="348"/>
    </location>
</feature>
<feature type="transmembrane region" description="Helical" evidence="1">
    <location>
        <begin position="166"/>
        <end position="189"/>
    </location>
</feature>
<gene>
    <name evidence="3" type="ORF">GCM10009819_17210</name>
</gene>
<evidence type="ECO:0000259" key="2">
    <source>
        <dbReference type="Pfam" id="PF18920"/>
    </source>
</evidence>
<proteinExistence type="predicted"/>
<feature type="transmembrane region" description="Helical" evidence="1">
    <location>
        <begin position="209"/>
        <end position="229"/>
    </location>
</feature>
<comment type="caution">
    <text evidence="3">The sequence shown here is derived from an EMBL/GenBank/DDBJ whole genome shotgun (WGS) entry which is preliminary data.</text>
</comment>
<evidence type="ECO:0000313" key="3">
    <source>
        <dbReference type="EMBL" id="GAA2033678.1"/>
    </source>
</evidence>
<evidence type="ECO:0000313" key="4">
    <source>
        <dbReference type="Proteomes" id="UP001501196"/>
    </source>
</evidence>
<name>A0ABN2UCN9_9MICO</name>
<dbReference type="RefSeq" id="WP_344371804.1">
    <property type="nucleotide sequence ID" value="NZ_BAAAPW010000002.1"/>
</dbReference>
<feature type="transmembrane region" description="Helical" evidence="1">
    <location>
        <begin position="360"/>
        <end position="378"/>
    </location>
</feature>
<feature type="transmembrane region" description="Helical" evidence="1">
    <location>
        <begin position="241"/>
        <end position="264"/>
    </location>
</feature>
<dbReference type="Proteomes" id="UP001501196">
    <property type="component" value="Unassembled WGS sequence"/>
</dbReference>
<feature type="transmembrane region" description="Helical" evidence="1">
    <location>
        <begin position="99"/>
        <end position="124"/>
    </location>
</feature>
<keyword evidence="1" id="KW-0812">Transmembrane</keyword>
<feature type="transmembrane region" description="Helical" evidence="1">
    <location>
        <begin position="136"/>
        <end position="154"/>
    </location>
</feature>
<keyword evidence="1" id="KW-1133">Transmembrane helix</keyword>
<protein>
    <recommendedName>
        <fullName evidence="2">DUF5671 domain-containing protein</fullName>
    </recommendedName>
</protein>
<feature type="transmembrane region" description="Helical" evidence="1">
    <location>
        <begin position="442"/>
        <end position="459"/>
    </location>
</feature>
<feature type="transmembrane region" description="Helical" evidence="1">
    <location>
        <begin position="284"/>
        <end position="303"/>
    </location>
</feature>
<keyword evidence="4" id="KW-1185">Reference proteome</keyword>